<dbReference type="AlphaFoldDB" id="A0A7I8D9N9"/>
<keyword evidence="2" id="KW-0472">Membrane</keyword>
<evidence type="ECO:0000256" key="2">
    <source>
        <dbReference type="SAM" id="Phobius"/>
    </source>
</evidence>
<evidence type="ECO:0000256" key="1">
    <source>
        <dbReference type="SAM" id="MobiDB-lite"/>
    </source>
</evidence>
<dbReference type="Proteomes" id="UP000593802">
    <property type="component" value="Chromosome"/>
</dbReference>
<evidence type="ECO:0008006" key="5">
    <source>
        <dbReference type="Google" id="ProtNLM"/>
    </source>
</evidence>
<dbReference type="InterPro" id="IPR012538">
    <property type="entry name" value="Cyt_c_oxidase_su2a"/>
</dbReference>
<feature type="compositionally biased region" description="Basic and acidic residues" evidence="1">
    <location>
        <begin position="9"/>
        <end position="20"/>
    </location>
</feature>
<dbReference type="RefSeq" id="WP_200756341.1">
    <property type="nucleotide sequence ID" value="NZ_AP023366.1"/>
</dbReference>
<keyword evidence="4" id="KW-1185">Reference proteome</keyword>
<protein>
    <recommendedName>
        <fullName evidence="5">Cytochrome c oxidase subunit 2A</fullName>
    </recommendedName>
</protein>
<reference evidence="3 4" key="1">
    <citation type="submission" date="2020-08" db="EMBL/GenBank/DDBJ databases">
        <title>Complete Genome Sequence of Effusibacillus dendaii Strain skT53, Isolated from Farmland soil.</title>
        <authorList>
            <person name="Konishi T."/>
            <person name="Kawasaki H."/>
        </authorList>
    </citation>
    <scope>NUCLEOTIDE SEQUENCE [LARGE SCALE GENOMIC DNA]</scope>
    <source>
        <strain evidence="4">skT53</strain>
    </source>
</reference>
<keyword evidence="2" id="KW-1133">Transmembrane helix</keyword>
<keyword evidence="2" id="KW-0812">Transmembrane</keyword>
<dbReference type="EMBL" id="AP023366">
    <property type="protein sequence ID" value="BCJ86883.1"/>
    <property type="molecule type" value="Genomic_DNA"/>
</dbReference>
<feature type="region of interest" description="Disordered" evidence="1">
    <location>
        <begin position="1"/>
        <end position="20"/>
    </location>
</feature>
<proteinExistence type="predicted"/>
<organism evidence="3 4">
    <name type="scientific">Effusibacillus dendaii</name>
    <dbReference type="NCBI Taxonomy" id="2743772"/>
    <lineage>
        <taxon>Bacteria</taxon>
        <taxon>Bacillati</taxon>
        <taxon>Bacillota</taxon>
        <taxon>Bacilli</taxon>
        <taxon>Bacillales</taxon>
        <taxon>Alicyclobacillaceae</taxon>
        <taxon>Effusibacillus</taxon>
    </lineage>
</organism>
<dbReference type="Pfam" id="PF08113">
    <property type="entry name" value="CoxIIa"/>
    <property type="match status" value="1"/>
</dbReference>
<feature type="transmembrane region" description="Helical" evidence="2">
    <location>
        <begin position="29"/>
        <end position="51"/>
    </location>
</feature>
<dbReference type="KEGG" id="eff:skT53_18680"/>
<evidence type="ECO:0000313" key="4">
    <source>
        <dbReference type="Proteomes" id="UP000593802"/>
    </source>
</evidence>
<accession>A0A7I8D9N9</accession>
<sequence length="54" mass="5890">MANPNPHVTDSETVAHKKKEEEPVLTGTLVLVLILGFLIVASWVGVFGLYVSRL</sequence>
<name>A0A7I8D9N9_9BACL</name>
<gene>
    <name evidence="3" type="ORF">skT53_18680</name>
</gene>
<evidence type="ECO:0000313" key="3">
    <source>
        <dbReference type="EMBL" id="BCJ86883.1"/>
    </source>
</evidence>